<dbReference type="GO" id="GO:0005829">
    <property type="term" value="C:cytosol"/>
    <property type="evidence" value="ECO:0007669"/>
    <property type="project" value="TreeGrafter"/>
</dbReference>
<name>R9P575_PSEHS</name>
<organism evidence="3 4">
    <name type="scientific">Pseudozyma hubeiensis (strain SY62)</name>
    <name type="common">Yeast</name>
    <dbReference type="NCBI Taxonomy" id="1305764"/>
    <lineage>
        <taxon>Eukaryota</taxon>
        <taxon>Fungi</taxon>
        <taxon>Dikarya</taxon>
        <taxon>Basidiomycota</taxon>
        <taxon>Ustilaginomycotina</taxon>
        <taxon>Ustilaginomycetes</taxon>
        <taxon>Ustilaginales</taxon>
        <taxon>Ustilaginaceae</taxon>
        <taxon>Pseudozyma</taxon>
    </lineage>
</organism>
<dbReference type="GeneID" id="24109382"/>
<dbReference type="eggNOG" id="ENOG502S3SJ">
    <property type="taxonomic scope" value="Eukaryota"/>
</dbReference>
<dbReference type="RefSeq" id="XP_012190103.1">
    <property type="nucleotide sequence ID" value="XM_012334713.1"/>
</dbReference>
<keyword evidence="4" id="KW-1185">Reference proteome</keyword>
<gene>
    <name evidence="3" type="ORF">PHSY_004096</name>
</gene>
<evidence type="ECO:0000313" key="4">
    <source>
        <dbReference type="Proteomes" id="UP000014071"/>
    </source>
</evidence>
<accession>R9P575</accession>
<sequence>MVNLPKPSVLASGSGSEILRGSNLPPRDPLPSSSTPPCCYQFGLIALPAEPTHGKNLCNILDAILSLSRQLTVPALFGKGDGQTWTHSEQHFPALLRWKEQQVPAILSRLAGALQQLNESHAKQVSGEEAKALHLVLGHVVCAVARYIAPTPLSIAPASPSPSHTTPPEDGWTSTTSFSQACSILSLLHQQSPLPTSTIARALLSDYIKPIFRETASSSSASTSSINPTTGRKAPSPSGSSFISHLDANLGQHRFQSAAEDGDAANLAPQKFALQVESEERNEAVGCANVFGWCLDELRLEEEGDWTEVWPLIVPALLTLLEHPQPRFRLKGSVIVHRLLNRPRSGKGDEESIQRKEMVLGKILIRTGIGSLLERALHVNLTYIHDQDFAPGLLYHSIGSLRRLILLTTHPIVYLDPQHLPSPTPASTTASSHGSIDVANDCGQRRMEAFFRLISESILSTWSYLPLPPSSTRLGRQLVDATCQAYLVLIDDLSPPSRGGGVGAVARFLDVTVDWIFRSWMGNLGFDHMDQVEVTIKVMHLASRLLFSGRVDSELGVDGSRRFMGLTLSSLAKCHISALESPLRSRHGISEITSEDSWDKLERCLSAFLERLSEADPSVKSRWAELVKLDSRLKVLLPNQSQ</sequence>
<proteinExistence type="inferred from homology"/>
<dbReference type="Proteomes" id="UP000014071">
    <property type="component" value="Unassembled WGS sequence"/>
</dbReference>
<dbReference type="PANTHER" id="PTHR32226:SF2">
    <property type="entry name" value="TELO2-INTERACTING PROTEIN 2"/>
    <property type="match status" value="1"/>
</dbReference>
<dbReference type="STRING" id="1305764.R9P575"/>
<evidence type="ECO:0000313" key="3">
    <source>
        <dbReference type="EMBL" id="GAC96516.1"/>
    </source>
</evidence>
<dbReference type="InterPro" id="IPR018870">
    <property type="entry name" value="Tti2"/>
</dbReference>
<feature type="region of interest" description="Disordered" evidence="2">
    <location>
        <begin position="1"/>
        <end position="32"/>
    </location>
</feature>
<comment type="similarity">
    <text evidence="1">Belongs to the TTI2 family.</text>
</comment>
<evidence type="ECO:0000256" key="1">
    <source>
        <dbReference type="ARBA" id="ARBA00034736"/>
    </source>
</evidence>
<dbReference type="GO" id="GO:0110078">
    <property type="term" value="C:TTT Hsp90 cochaperone complex"/>
    <property type="evidence" value="ECO:0007669"/>
    <property type="project" value="InterPro"/>
</dbReference>
<evidence type="ECO:0000256" key="2">
    <source>
        <dbReference type="SAM" id="MobiDB-lite"/>
    </source>
</evidence>
<protein>
    <submittedName>
        <fullName evidence="3">Uncharacterized protein</fullName>
    </submittedName>
</protein>
<dbReference type="PANTHER" id="PTHR32226">
    <property type="entry name" value="TELO2-INTERACTING PROTEIN 2"/>
    <property type="match status" value="1"/>
</dbReference>
<feature type="region of interest" description="Disordered" evidence="2">
    <location>
        <begin position="219"/>
        <end position="243"/>
    </location>
</feature>
<dbReference type="AlphaFoldDB" id="R9P575"/>
<dbReference type="GO" id="GO:0005634">
    <property type="term" value="C:nucleus"/>
    <property type="evidence" value="ECO:0007669"/>
    <property type="project" value="TreeGrafter"/>
</dbReference>
<dbReference type="EMBL" id="DF238801">
    <property type="protein sequence ID" value="GAC96516.1"/>
    <property type="molecule type" value="Genomic_DNA"/>
</dbReference>
<reference evidence="4" key="1">
    <citation type="journal article" date="2013" name="Genome Announc.">
        <title>Draft genome sequence of the basidiomycetous yeast-like fungus Pseudozyma hubeiensis SY62, which produces an abundant amount of the biosurfactant mannosylerythritol lipids.</title>
        <authorList>
            <person name="Konishi M."/>
            <person name="Hatada Y."/>
            <person name="Horiuchi J."/>
        </authorList>
    </citation>
    <scope>NUCLEOTIDE SEQUENCE [LARGE SCALE GENOMIC DNA]</scope>
    <source>
        <strain evidence="4">SY62</strain>
    </source>
</reference>
<dbReference type="HOGENOM" id="CLU_028625_0_0_1"/>
<dbReference type="OrthoDB" id="6417021at2759"/>
<dbReference type="Pfam" id="PF10521">
    <property type="entry name" value="Tti2"/>
    <property type="match status" value="1"/>
</dbReference>